<evidence type="ECO:0000313" key="3">
    <source>
        <dbReference type="Proteomes" id="UP000268162"/>
    </source>
</evidence>
<evidence type="ECO:0000313" key="2">
    <source>
        <dbReference type="EMBL" id="RKP40243.1"/>
    </source>
</evidence>
<protein>
    <submittedName>
        <fullName evidence="2">Uncharacterized protein</fullName>
    </submittedName>
</protein>
<accession>A0A4Q0A2A9</accession>
<reference evidence="3" key="1">
    <citation type="journal article" date="2018" name="Nat. Microbiol.">
        <title>Leveraging single-cell genomics to expand the fungal tree of life.</title>
        <authorList>
            <person name="Ahrendt S.R."/>
            <person name="Quandt C.A."/>
            <person name="Ciobanu D."/>
            <person name="Clum A."/>
            <person name="Salamov A."/>
            <person name="Andreopoulos B."/>
            <person name="Cheng J.F."/>
            <person name="Woyke T."/>
            <person name="Pelin A."/>
            <person name="Henrissat B."/>
            <person name="Reynolds N.K."/>
            <person name="Benny G.L."/>
            <person name="Smith M.E."/>
            <person name="James T.Y."/>
            <person name="Grigoriev I.V."/>
        </authorList>
    </citation>
    <scope>NUCLEOTIDE SEQUENCE [LARGE SCALE GENOMIC DNA]</scope>
    <source>
        <strain evidence="3">RSA 468</strain>
    </source>
</reference>
<evidence type="ECO:0000256" key="1">
    <source>
        <dbReference type="SAM" id="SignalP"/>
    </source>
</evidence>
<gene>
    <name evidence="2" type="ORF">BJ085DRAFT_39504</name>
</gene>
<dbReference type="AlphaFoldDB" id="A0A4Q0A2A9"/>
<dbReference type="EMBL" id="ML002217">
    <property type="protein sequence ID" value="RKP40243.1"/>
    <property type="molecule type" value="Genomic_DNA"/>
</dbReference>
<sequence>MKFSVVAFAAIAVVCTFVQGAILPTTQKWDRRQMSGVGAENIYNVKVKKILATDSAMNSRIITDLNTLKLGSKKGSALYSVTKPYSSISSILSIKIAYGVESQVKKFSWYNTMYIDSVGSASGGGSDDGCLGFC</sequence>
<keyword evidence="3" id="KW-1185">Reference proteome</keyword>
<keyword evidence="1" id="KW-0732">Signal</keyword>
<organism evidence="2 3">
    <name type="scientific">Dimargaris cristalligena</name>
    <dbReference type="NCBI Taxonomy" id="215637"/>
    <lineage>
        <taxon>Eukaryota</taxon>
        <taxon>Fungi</taxon>
        <taxon>Fungi incertae sedis</taxon>
        <taxon>Zoopagomycota</taxon>
        <taxon>Kickxellomycotina</taxon>
        <taxon>Dimargaritomycetes</taxon>
        <taxon>Dimargaritales</taxon>
        <taxon>Dimargaritaceae</taxon>
        <taxon>Dimargaris</taxon>
    </lineage>
</organism>
<proteinExistence type="predicted"/>
<feature type="signal peptide" evidence="1">
    <location>
        <begin position="1"/>
        <end position="20"/>
    </location>
</feature>
<name>A0A4Q0A2A9_9FUNG</name>
<dbReference type="Proteomes" id="UP000268162">
    <property type="component" value="Unassembled WGS sequence"/>
</dbReference>
<feature type="chain" id="PRO_5020298099" evidence="1">
    <location>
        <begin position="21"/>
        <end position="134"/>
    </location>
</feature>